<keyword evidence="8 9" id="KW-0472">Membrane</keyword>
<dbReference type="STRING" id="469383.Cwoe_1321"/>
<feature type="region of interest" description="Disordered" evidence="10">
    <location>
        <begin position="1"/>
        <end position="129"/>
    </location>
</feature>
<keyword evidence="7 9" id="KW-0811">Translocation</keyword>
<evidence type="ECO:0000313" key="11">
    <source>
        <dbReference type="EMBL" id="ADB49750.1"/>
    </source>
</evidence>
<dbReference type="GO" id="GO:0005886">
    <property type="term" value="C:plasma membrane"/>
    <property type="evidence" value="ECO:0007669"/>
    <property type="project" value="UniProtKB-SubCell"/>
</dbReference>
<evidence type="ECO:0000256" key="4">
    <source>
        <dbReference type="ARBA" id="ARBA00022692"/>
    </source>
</evidence>
<dbReference type="GO" id="GO:0043952">
    <property type="term" value="P:protein transport by the Sec complex"/>
    <property type="evidence" value="ECO:0007669"/>
    <property type="project" value="UniProtKB-UniRule"/>
</dbReference>
<evidence type="ECO:0000256" key="8">
    <source>
        <dbReference type="ARBA" id="ARBA00023136"/>
    </source>
</evidence>
<dbReference type="Pfam" id="PF00584">
    <property type="entry name" value="SecE"/>
    <property type="match status" value="1"/>
</dbReference>
<dbReference type="RefSeq" id="WP_012932801.1">
    <property type="nucleotide sequence ID" value="NC_013739.1"/>
</dbReference>
<evidence type="ECO:0000256" key="2">
    <source>
        <dbReference type="ARBA" id="ARBA00022448"/>
    </source>
</evidence>
<comment type="similarity">
    <text evidence="9">Belongs to the SecE/SEC61-gamma family.</text>
</comment>
<evidence type="ECO:0000256" key="9">
    <source>
        <dbReference type="HAMAP-Rule" id="MF_00422"/>
    </source>
</evidence>
<dbReference type="GO" id="GO:0009306">
    <property type="term" value="P:protein secretion"/>
    <property type="evidence" value="ECO:0007669"/>
    <property type="project" value="UniProtKB-UniRule"/>
</dbReference>
<dbReference type="InterPro" id="IPR005807">
    <property type="entry name" value="SecE_bac"/>
</dbReference>
<feature type="compositionally biased region" description="Basic residues" evidence="10">
    <location>
        <begin position="1"/>
        <end position="14"/>
    </location>
</feature>
<keyword evidence="12" id="KW-1185">Reference proteome</keyword>
<dbReference type="HAMAP" id="MF_00422">
    <property type="entry name" value="SecE"/>
    <property type="match status" value="1"/>
</dbReference>
<dbReference type="Gene3D" id="1.20.5.1030">
    <property type="entry name" value="Preprotein translocase secy subunit"/>
    <property type="match status" value="1"/>
</dbReference>
<dbReference type="PROSITE" id="PS01067">
    <property type="entry name" value="SECE_SEC61G"/>
    <property type="match status" value="1"/>
</dbReference>
<evidence type="ECO:0000256" key="3">
    <source>
        <dbReference type="ARBA" id="ARBA00022475"/>
    </source>
</evidence>
<keyword evidence="2 9" id="KW-0813">Transport</keyword>
<dbReference type="InterPro" id="IPR001901">
    <property type="entry name" value="Translocase_SecE/Sec61-g"/>
</dbReference>
<keyword evidence="6 9" id="KW-1133">Transmembrane helix</keyword>
<reference evidence="12" key="2">
    <citation type="submission" date="2010-01" db="EMBL/GenBank/DDBJ databases">
        <title>The complete genome of Conexibacter woesei DSM 14684.</title>
        <authorList>
            <consortium name="US DOE Joint Genome Institute (JGI-PGF)"/>
            <person name="Lucas S."/>
            <person name="Copeland A."/>
            <person name="Lapidus A."/>
            <person name="Glavina del Rio T."/>
            <person name="Dalin E."/>
            <person name="Tice H."/>
            <person name="Bruce D."/>
            <person name="Goodwin L."/>
            <person name="Pitluck S."/>
            <person name="Kyrpides N."/>
            <person name="Mavromatis K."/>
            <person name="Ivanova N."/>
            <person name="Mikhailova N."/>
            <person name="Chertkov O."/>
            <person name="Brettin T."/>
            <person name="Detter J.C."/>
            <person name="Han C."/>
            <person name="Larimer F."/>
            <person name="Land M."/>
            <person name="Hauser L."/>
            <person name="Markowitz V."/>
            <person name="Cheng J.-F."/>
            <person name="Hugenholtz P."/>
            <person name="Woyke T."/>
            <person name="Wu D."/>
            <person name="Pukall R."/>
            <person name="Steenblock K."/>
            <person name="Schneider S."/>
            <person name="Klenk H.-P."/>
            <person name="Eisen J.A."/>
        </authorList>
    </citation>
    <scope>NUCLEOTIDE SEQUENCE [LARGE SCALE GENOMIC DNA]</scope>
    <source>
        <strain evidence="12">DSM 14684 / CIP 108061 / JCM 11494 / NBRC 100937 / ID131577</strain>
    </source>
</reference>
<dbReference type="EMBL" id="CP001854">
    <property type="protein sequence ID" value="ADB49750.1"/>
    <property type="molecule type" value="Genomic_DNA"/>
</dbReference>
<dbReference type="eggNOG" id="COG0690">
    <property type="taxonomic scope" value="Bacteria"/>
</dbReference>
<organism evidence="11 12">
    <name type="scientific">Conexibacter woesei (strain DSM 14684 / CCUG 47730 / CIP 108061 / JCM 11494 / NBRC 100937 / ID131577)</name>
    <dbReference type="NCBI Taxonomy" id="469383"/>
    <lineage>
        <taxon>Bacteria</taxon>
        <taxon>Bacillati</taxon>
        <taxon>Actinomycetota</taxon>
        <taxon>Thermoleophilia</taxon>
        <taxon>Solirubrobacterales</taxon>
        <taxon>Conexibacteraceae</taxon>
        <taxon>Conexibacter</taxon>
    </lineage>
</organism>
<evidence type="ECO:0000256" key="1">
    <source>
        <dbReference type="ARBA" id="ARBA00004370"/>
    </source>
</evidence>
<dbReference type="InterPro" id="IPR038379">
    <property type="entry name" value="SecE_sf"/>
</dbReference>
<keyword evidence="3 9" id="KW-1003">Cell membrane</keyword>
<dbReference type="Proteomes" id="UP000008229">
    <property type="component" value="Chromosome"/>
</dbReference>
<protein>
    <recommendedName>
        <fullName evidence="9">Protein translocase subunit SecE</fullName>
    </recommendedName>
</protein>
<feature type="compositionally biased region" description="Gly residues" evidence="10">
    <location>
        <begin position="97"/>
        <end position="115"/>
    </location>
</feature>
<accession>D3FES6</accession>
<gene>
    <name evidence="9" type="primary">secE</name>
    <name evidence="11" type="ordered locus">Cwoe_1321</name>
</gene>
<evidence type="ECO:0000313" key="12">
    <source>
        <dbReference type="Proteomes" id="UP000008229"/>
    </source>
</evidence>
<evidence type="ECO:0000256" key="5">
    <source>
        <dbReference type="ARBA" id="ARBA00022927"/>
    </source>
</evidence>
<proteinExistence type="inferred from homology"/>
<evidence type="ECO:0000256" key="7">
    <source>
        <dbReference type="ARBA" id="ARBA00023010"/>
    </source>
</evidence>
<dbReference type="GO" id="GO:0065002">
    <property type="term" value="P:intracellular protein transmembrane transport"/>
    <property type="evidence" value="ECO:0007669"/>
    <property type="project" value="UniProtKB-UniRule"/>
</dbReference>
<comment type="function">
    <text evidence="9">Essential subunit of the Sec protein translocation channel SecYEG. Clamps together the 2 halves of SecY. May contact the channel plug during translocation.</text>
</comment>
<evidence type="ECO:0000256" key="6">
    <source>
        <dbReference type="ARBA" id="ARBA00022989"/>
    </source>
</evidence>
<comment type="subunit">
    <text evidence="9">Component of the Sec protein translocase complex. Heterotrimer consisting of SecY, SecE and SecG subunits. The heterotrimers can form oligomers, although 1 heterotrimer is thought to be able to translocate proteins. Interacts with the ribosome. Interacts with SecDF, and other proteins may be involved. Interacts with SecA.</text>
</comment>
<dbReference type="HOGENOM" id="CLU_1445362_0_0_11"/>
<dbReference type="KEGG" id="cwo:Cwoe_1321"/>
<dbReference type="NCBIfam" id="TIGR00964">
    <property type="entry name" value="secE_bact"/>
    <property type="match status" value="1"/>
</dbReference>
<sequence length="187" mass="19747">MARDRRRAKQRRERQARSAGPSARRAEGGGALPDENPLHEHEPAEFASGEVDIADAQLALGRPELAGSEPAQATDDLGGSTAEELFEAARDDDGGPLVPGGGGDDDGNGGAGGVTKIGDRSPEPQRKPGGRFLNFLRGSWRELQRVQWPDRKQVTSATAVVIGFVLLSGAFLGAADWVSSRIVDLIV</sequence>
<comment type="subcellular location">
    <subcellularLocation>
        <location evidence="9">Cell membrane</location>
        <topology evidence="9">Single-pass membrane protein</topology>
    </subcellularLocation>
    <subcellularLocation>
        <location evidence="1">Membrane</location>
    </subcellularLocation>
</comment>
<evidence type="ECO:0000256" key="10">
    <source>
        <dbReference type="SAM" id="MobiDB-lite"/>
    </source>
</evidence>
<feature type="compositionally biased region" description="Basic and acidic residues" evidence="10">
    <location>
        <begin position="117"/>
        <end position="126"/>
    </location>
</feature>
<keyword evidence="4 9" id="KW-0812">Transmembrane</keyword>
<dbReference type="PANTHER" id="PTHR33910">
    <property type="entry name" value="PROTEIN TRANSLOCASE SUBUNIT SECE"/>
    <property type="match status" value="1"/>
</dbReference>
<dbReference type="AlphaFoldDB" id="D3FES6"/>
<dbReference type="PANTHER" id="PTHR33910:SF1">
    <property type="entry name" value="PROTEIN TRANSLOCASE SUBUNIT SECE"/>
    <property type="match status" value="1"/>
</dbReference>
<dbReference type="GO" id="GO:0006605">
    <property type="term" value="P:protein targeting"/>
    <property type="evidence" value="ECO:0007669"/>
    <property type="project" value="UniProtKB-UniRule"/>
</dbReference>
<dbReference type="GO" id="GO:0008320">
    <property type="term" value="F:protein transmembrane transporter activity"/>
    <property type="evidence" value="ECO:0007669"/>
    <property type="project" value="UniProtKB-UniRule"/>
</dbReference>
<reference evidence="11 12" key="1">
    <citation type="journal article" date="2010" name="Stand. Genomic Sci.">
        <title>Complete genome sequence of Conexibacter woesei type strain (ID131577).</title>
        <authorList>
            <person name="Pukall R."/>
            <person name="Lapidus A."/>
            <person name="Glavina Del Rio T."/>
            <person name="Copeland A."/>
            <person name="Tice H."/>
            <person name="Cheng J.-F."/>
            <person name="Lucas S."/>
            <person name="Chen F."/>
            <person name="Nolan M."/>
            <person name="Bruce D."/>
            <person name="Goodwin L."/>
            <person name="Pitluck S."/>
            <person name="Mavromatis K."/>
            <person name="Ivanova N."/>
            <person name="Ovchinnikova G."/>
            <person name="Pati A."/>
            <person name="Chen A."/>
            <person name="Palaniappan K."/>
            <person name="Land M."/>
            <person name="Hauser L."/>
            <person name="Chang Y.-J."/>
            <person name="Jeffries C.D."/>
            <person name="Chain P."/>
            <person name="Meincke L."/>
            <person name="Sims D."/>
            <person name="Brettin T."/>
            <person name="Detter J.C."/>
            <person name="Rohde M."/>
            <person name="Goeker M."/>
            <person name="Bristow J."/>
            <person name="Eisen J.A."/>
            <person name="Markowitz V."/>
            <person name="Kyrpides N.C."/>
            <person name="Klenk H.-P."/>
            <person name="Hugenholtz P."/>
        </authorList>
    </citation>
    <scope>NUCLEOTIDE SEQUENCE [LARGE SCALE GENOMIC DNA]</scope>
    <source>
        <strain evidence="12">DSM 14684 / CIP 108061 / JCM 11494 / NBRC 100937 / ID131577</strain>
    </source>
</reference>
<name>D3FES6_CONWI</name>
<keyword evidence="5 9" id="KW-0653">Protein transport</keyword>
<feature type="transmembrane region" description="Helical" evidence="9">
    <location>
        <begin position="154"/>
        <end position="175"/>
    </location>
</feature>